<dbReference type="InterPro" id="IPR005950">
    <property type="entry name" value="ModA"/>
</dbReference>
<sequence length="272" mass="28337">MKKLLSLTLSALLALSMLAGCSSPAPAETDPAVETTPAAAETTPAAADLSGHTLLVFCGAGMKDPFAEIAQAFQDQTGCTVEVTYANAAQIQTQINTAQEGDFFIAGSEQEVKPVAELVESSTPLVRHIPVIAVQKGNPLEITGPADLAKEGVRVVIGDPEATPIGKIAVQLFEDFGIADQVDIVSNTATAPAMTTALAADECDAIIVWKENVSADQGEIVDSADMENYIKTIPAARLTCSADAEAADAFAEFLNSQTAQDIWTSYGYELAG</sequence>
<feature type="chain" id="PRO_5038800582" evidence="5">
    <location>
        <begin position="28"/>
        <end position="272"/>
    </location>
</feature>
<evidence type="ECO:0000256" key="2">
    <source>
        <dbReference type="ARBA" id="ARBA00022723"/>
    </source>
</evidence>
<proteinExistence type="inferred from homology"/>
<dbReference type="PIRSF" id="PIRSF004846">
    <property type="entry name" value="ModA"/>
    <property type="match status" value="1"/>
</dbReference>
<comment type="caution">
    <text evidence="6">The sequence shown here is derived from an EMBL/GenBank/DDBJ whole genome shotgun (WGS) entry which is preliminary data.</text>
</comment>
<dbReference type="AlphaFoldDB" id="A0A9D2SAR4"/>
<dbReference type="Proteomes" id="UP000823921">
    <property type="component" value="Unassembled WGS sequence"/>
</dbReference>
<accession>A0A9D2SAR4</accession>
<dbReference type="PANTHER" id="PTHR30632:SF0">
    <property type="entry name" value="SULFATE-BINDING PROTEIN"/>
    <property type="match status" value="1"/>
</dbReference>
<dbReference type="Pfam" id="PF13531">
    <property type="entry name" value="SBP_bac_11"/>
    <property type="match status" value="1"/>
</dbReference>
<dbReference type="NCBIfam" id="TIGR01256">
    <property type="entry name" value="modA"/>
    <property type="match status" value="1"/>
</dbReference>
<name>A0A9D2SAR4_9FIRM</name>
<keyword evidence="2" id="KW-0479">Metal-binding</keyword>
<keyword evidence="3 5" id="KW-0732">Signal</keyword>
<evidence type="ECO:0000256" key="4">
    <source>
        <dbReference type="SAM" id="MobiDB-lite"/>
    </source>
</evidence>
<evidence type="ECO:0000256" key="1">
    <source>
        <dbReference type="ARBA" id="ARBA00009175"/>
    </source>
</evidence>
<evidence type="ECO:0000256" key="5">
    <source>
        <dbReference type="SAM" id="SignalP"/>
    </source>
</evidence>
<organism evidence="6 7">
    <name type="scientific">Candidatus Flavonifractor intestinigallinarum</name>
    <dbReference type="NCBI Taxonomy" id="2838586"/>
    <lineage>
        <taxon>Bacteria</taxon>
        <taxon>Bacillati</taxon>
        <taxon>Bacillota</taxon>
        <taxon>Clostridia</taxon>
        <taxon>Eubacteriales</taxon>
        <taxon>Oscillospiraceae</taxon>
        <taxon>Flavonifractor</taxon>
    </lineage>
</organism>
<protein>
    <submittedName>
        <fullName evidence="6">Molybdate ABC transporter substrate-binding protein</fullName>
    </submittedName>
</protein>
<reference evidence="6" key="1">
    <citation type="journal article" date="2021" name="PeerJ">
        <title>Extensive microbial diversity within the chicken gut microbiome revealed by metagenomics and culture.</title>
        <authorList>
            <person name="Gilroy R."/>
            <person name="Ravi A."/>
            <person name="Getino M."/>
            <person name="Pursley I."/>
            <person name="Horton D.L."/>
            <person name="Alikhan N.F."/>
            <person name="Baker D."/>
            <person name="Gharbi K."/>
            <person name="Hall N."/>
            <person name="Watson M."/>
            <person name="Adriaenssens E.M."/>
            <person name="Foster-Nyarko E."/>
            <person name="Jarju S."/>
            <person name="Secka A."/>
            <person name="Antonio M."/>
            <person name="Oren A."/>
            <person name="Chaudhuri R.R."/>
            <person name="La Ragione R."/>
            <person name="Hildebrand F."/>
            <person name="Pallen M.J."/>
        </authorList>
    </citation>
    <scope>NUCLEOTIDE SEQUENCE</scope>
    <source>
        <strain evidence="6">CHK192-8294</strain>
    </source>
</reference>
<dbReference type="InterPro" id="IPR050682">
    <property type="entry name" value="ModA/WtpA"/>
</dbReference>
<dbReference type="Gene3D" id="3.40.190.10">
    <property type="entry name" value="Periplasmic binding protein-like II"/>
    <property type="match status" value="2"/>
</dbReference>
<dbReference type="PANTHER" id="PTHR30632">
    <property type="entry name" value="MOLYBDATE-BINDING PERIPLASMIC PROTEIN"/>
    <property type="match status" value="1"/>
</dbReference>
<dbReference type="EMBL" id="DWXO01000001">
    <property type="protein sequence ID" value="HJB79385.1"/>
    <property type="molecule type" value="Genomic_DNA"/>
</dbReference>
<feature type="region of interest" description="Disordered" evidence="4">
    <location>
        <begin position="25"/>
        <end position="44"/>
    </location>
</feature>
<dbReference type="PROSITE" id="PS51257">
    <property type="entry name" value="PROKAR_LIPOPROTEIN"/>
    <property type="match status" value="1"/>
</dbReference>
<feature type="signal peptide" evidence="5">
    <location>
        <begin position="1"/>
        <end position="27"/>
    </location>
</feature>
<evidence type="ECO:0000313" key="6">
    <source>
        <dbReference type="EMBL" id="HJB79385.1"/>
    </source>
</evidence>
<dbReference type="GO" id="GO:0046872">
    <property type="term" value="F:metal ion binding"/>
    <property type="evidence" value="ECO:0007669"/>
    <property type="project" value="UniProtKB-KW"/>
</dbReference>
<dbReference type="GO" id="GO:0015689">
    <property type="term" value="P:molybdate ion transport"/>
    <property type="evidence" value="ECO:0007669"/>
    <property type="project" value="InterPro"/>
</dbReference>
<gene>
    <name evidence="6" type="primary">modA</name>
    <name evidence="6" type="ORF">H9712_00165</name>
</gene>
<dbReference type="SUPFAM" id="SSF53850">
    <property type="entry name" value="Periplasmic binding protein-like II"/>
    <property type="match status" value="1"/>
</dbReference>
<evidence type="ECO:0000256" key="3">
    <source>
        <dbReference type="ARBA" id="ARBA00022729"/>
    </source>
</evidence>
<dbReference type="GO" id="GO:0030973">
    <property type="term" value="F:molybdate ion binding"/>
    <property type="evidence" value="ECO:0007669"/>
    <property type="project" value="TreeGrafter"/>
</dbReference>
<reference evidence="6" key="2">
    <citation type="submission" date="2021-04" db="EMBL/GenBank/DDBJ databases">
        <authorList>
            <person name="Gilroy R."/>
        </authorList>
    </citation>
    <scope>NUCLEOTIDE SEQUENCE</scope>
    <source>
        <strain evidence="6">CHK192-8294</strain>
    </source>
</reference>
<evidence type="ECO:0000313" key="7">
    <source>
        <dbReference type="Proteomes" id="UP000823921"/>
    </source>
</evidence>
<comment type="similarity">
    <text evidence="1">Belongs to the bacterial solute-binding protein ModA family.</text>
</comment>